<dbReference type="PANTHER" id="PTHR48081">
    <property type="entry name" value="AB HYDROLASE SUPERFAMILY PROTEIN C4A8.06C"/>
    <property type="match status" value="1"/>
</dbReference>
<dbReference type="InterPro" id="IPR033140">
    <property type="entry name" value="Lipase_GDXG_put_SER_AS"/>
</dbReference>
<dbReference type="InterPro" id="IPR029058">
    <property type="entry name" value="AB_hydrolase_fold"/>
</dbReference>
<keyword evidence="2" id="KW-0378">Hydrolase</keyword>
<keyword evidence="6" id="KW-1185">Reference proteome</keyword>
<evidence type="ECO:0000256" key="2">
    <source>
        <dbReference type="ARBA" id="ARBA00022801"/>
    </source>
</evidence>
<reference evidence="5" key="1">
    <citation type="submission" date="2016-12" db="EMBL/GenBank/DDBJ databases">
        <title>The genomes of Aspergillus section Nigri reveals drivers in fungal speciation.</title>
        <authorList>
            <consortium name="DOE Joint Genome Institute"/>
            <person name="Vesth T.C."/>
            <person name="Nybo J."/>
            <person name="Theobald S."/>
            <person name="Brandl J."/>
            <person name="Frisvad J.C."/>
            <person name="Nielsen K.F."/>
            <person name="Lyhne E.K."/>
            <person name="Kogle M.E."/>
            <person name="Kuo A."/>
            <person name="Riley R."/>
            <person name="Clum A."/>
            <person name="Nolan M."/>
            <person name="Lipzen A."/>
            <person name="Salamov A."/>
            <person name="Henrissat B."/>
            <person name="Wiebenga A."/>
            <person name="De vries R.P."/>
            <person name="Grigoriev I.V."/>
            <person name="Mortensen U.H."/>
            <person name="Andersen M.R."/>
            <person name="Baker S.E."/>
        </authorList>
    </citation>
    <scope>NUCLEOTIDE SEQUENCE</scope>
    <source>
        <strain evidence="5">IBT 28561</strain>
    </source>
</reference>
<name>A0A2I1D8K5_ASPC2</name>
<organism evidence="5 6">
    <name type="scientific">Aspergillus campestris (strain IBT 28561)</name>
    <dbReference type="NCBI Taxonomy" id="1392248"/>
    <lineage>
        <taxon>Eukaryota</taxon>
        <taxon>Fungi</taxon>
        <taxon>Dikarya</taxon>
        <taxon>Ascomycota</taxon>
        <taxon>Pezizomycotina</taxon>
        <taxon>Eurotiomycetes</taxon>
        <taxon>Eurotiomycetidae</taxon>
        <taxon>Eurotiales</taxon>
        <taxon>Aspergillaceae</taxon>
        <taxon>Aspergillus</taxon>
        <taxon>Aspergillus subgen. Circumdati</taxon>
    </lineage>
</organism>
<dbReference type="AlphaFoldDB" id="A0A2I1D8K5"/>
<dbReference type="GO" id="GO:0016787">
    <property type="term" value="F:hydrolase activity"/>
    <property type="evidence" value="ECO:0007669"/>
    <property type="project" value="UniProtKB-KW"/>
</dbReference>
<evidence type="ECO:0000313" key="6">
    <source>
        <dbReference type="Proteomes" id="UP000234254"/>
    </source>
</evidence>
<dbReference type="EMBL" id="MSFM01000003">
    <property type="protein sequence ID" value="PKY06213.1"/>
    <property type="molecule type" value="Genomic_DNA"/>
</dbReference>
<evidence type="ECO:0000313" key="5">
    <source>
        <dbReference type="EMBL" id="PKY06213.1"/>
    </source>
</evidence>
<dbReference type="SUPFAM" id="SSF53474">
    <property type="entry name" value="alpha/beta-Hydrolases"/>
    <property type="match status" value="1"/>
</dbReference>
<gene>
    <name evidence="5" type="ORF">P168DRAFT_316234</name>
</gene>
<dbReference type="Gene3D" id="3.40.50.1820">
    <property type="entry name" value="alpha/beta hydrolase"/>
    <property type="match status" value="1"/>
</dbReference>
<dbReference type="InterPro" id="IPR013094">
    <property type="entry name" value="AB_hydrolase_3"/>
</dbReference>
<protein>
    <submittedName>
        <fullName evidence="5">Alpha/beta-hydrolase</fullName>
    </submittedName>
</protein>
<dbReference type="PANTHER" id="PTHR48081:SF31">
    <property type="entry name" value="STERYL ACETYL HYDROLASE MUG81-RELATED"/>
    <property type="match status" value="1"/>
</dbReference>
<proteinExistence type="inferred from homology"/>
<accession>A0A2I1D8K5</accession>
<dbReference type="Pfam" id="PF07859">
    <property type="entry name" value="Abhydrolase_3"/>
    <property type="match status" value="1"/>
</dbReference>
<feature type="domain" description="Alpha/beta hydrolase fold-3" evidence="4">
    <location>
        <begin position="112"/>
        <end position="328"/>
    </location>
</feature>
<comment type="similarity">
    <text evidence="1">Belongs to the 'GDXG' lipolytic enzyme family.</text>
</comment>
<dbReference type="InterPro" id="IPR050300">
    <property type="entry name" value="GDXG_lipolytic_enzyme"/>
</dbReference>
<dbReference type="OrthoDB" id="2152029at2759"/>
<dbReference type="RefSeq" id="XP_024694807.1">
    <property type="nucleotide sequence ID" value="XM_024839985.1"/>
</dbReference>
<evidence type="ECO:0000256" key="3">
    <source>
        <dbReference type="PROSITE-ProRule" id="PRU10038"/>
    </source>
</evidence>
<dbReference type="Proteomes" id="UP000234254">
    <property type="component" value="Unassembled WGS sequence"/>
</dbReference>
<evidence type="ECO:0000259" key="4">
    <source>
        <dbReference type="Pfam" id="PF07859"/>
    </source>
</evidence>
<sequence>MPPKRALSAKEWVGVAVSLVQAISRLAVAAVAAIFQRSEGPSTYYRHFCYAGSRILTGSLSSRALATLMTSTDDGYKKFCSSRGCAPDTVVLADGTRGHWIGDKTAEKVMFFCPGGGYVVPALDVHFELLHQTVQEAERKGNKVAVLLLSYDVSVDASYPRQLQQACQLLDYLIRIESRDPSNIILAGDSAGANLALAILSHILHPHPLVPPLTLTNPFRGVALLSPWVTFDTKKTRSMQLNRQRDALDADVLHRWATQFRGSAPTDPYMEPLSAPEDWWHGLPARDVLITAGDDEIFLDDIEEMGRRLQAVHPQTKICVLEDESHNHMVLELTLKEDKSETRLAFEKWVCSVLAG</sequence>
<dbReference type="PROSITE" id="PS01174">
    <property type="entry name" value="LIPASE_GDXG_SER"/>
    <property type="match status" value="1"/>
</dbReference>
<dbReference type="GeneID" id="36547509"/>
<evidence type="ECO:0000256" key="1">
    <source>
        <dbReference type="ARBA" id="ARBA00010515"/>
    </source>
</evidence>
<dbReference type="VEuPathDB" id="FungiDB:P168DRAFT_316234"/>
<feature type="active site" evidence="3">
    <location>
        <position position="190"/>
    </location>
</feature>
<comment type="caution">
    <text evidence="5">The sequence shown here is derived from an EMBL/GenBank/DDBJ whole genome shotgun (WGS) entry which is preliminary data.</text>
</comment>